<keyword evidence="1 3" id="KW-0808">Transferase</keyword>
<dbReference type="EMBL" id="JACCKD010000008">
    <property type="protein sequence ID" value="MBA0127754.1"/>
    <property type="molecule type" value="Genomic_DNA"/>
</dbReference>
<dbReference type="PANTHER" id="PTHR43861">
    <property type="entry name" value="TRANS-ACONITATE 2-METHYLTRANSFERASE-RELATED"/>
    <property type="match status" value="1"/>
</dbReference>
<evidence type="ECO:0000313" key="3">
    <source>
        <dbReference type="EMBL" id="MBA0127754.1"/>
    </source>
</evidence>
<accession>A0A838AEJ9</accession>
<dbReference type="GO" id="GO:0008168">
    <property type="term" value="F:methyltransferase activity"/>
    <property type="evidence" value="ECO:0007669"/>
    <property type="project" value="UniProtKB-KW"/>
</dbReference>
<dbReference type="CDD" id="cd02440">
    <property type="entry name" value="AdoMet_MTases"/>
    <property type="match status" value="1"/>
</dbReference>
<dbReference type="SUPFAM" id="SSF53335">
    <property type="entry name" value="S-adenosyl-L-methionine-dependent methyltransferases"/>
    <property type="match status" value="1"/>
</dbReference>
<dbReference type="GO" id="GO:0032259">
    <property type="term" value="P:methylation"/>
    <property type="evidence" value="ECO:0007669"/>
    <property type="project" value="UniProtKB-KW"/>
</dbReference>
<organism evidence="3 4">
    <name type="scientific">Haloechinothrix aidingensis</name>
    <dbReference type="NCBI Taxonomy" id="2752311"/>
    <lineage>
        <taxon>Bacteria</taxon>
        <taxon>Bacillati</taxon>
        <taxon>Actinomycetota</taxon>
        <taxon>Actinomycetes</taxon>
        <taxon>Pseudonocardiales</taxon>
        <taxon>Pseudonocardiaceae</taxon>
        <taxon>Haloechinothrix</taxon>
    </lineage>
</organism>
<sequence>MRSEDWDAKFAASEPLFSDAPNQFVAAELADAPPGTALDVAAGQGRNAVWLAEQGWRVTAVDFSPVGLSRAEALAAERAVDLNLVRADVTGWQPPAAAFDLVLVAYLQIPHAELVPVLRAVAGAVAPGGSLLVVGHDRDNLTHGTGGPQDEGVLYTVDLVSGALDALRVHRAEQVTRTVPTDDGHRTAIDTLVMATTP</sequence>
<evidence type="ECO:0000256" key="1">
    <source>
        <dbReference type="ARBA" id="ARBA00022679"/>
    </source>
</evidence>
<evidence type="ECO:0000259" key="2">
    <source>
        <dbReference type="Pfam" id="PF13649"/>
    </source>
</evidence>
<comment type="caution">
    <text evidence="3">The sequence shown here is derived from an EMBL/GenBank/DDBJ whole genome shotgun (WGS) entry which is preliminary data.</text>
</comment>
<protein>
    <submittedName>
        <fullName evidence="3">Class I SAM-dependent methyltransferase</fullName>
    </submittedName>
</protein>
<keyword evidence="4" id="KW-1185">Reference proteome</keyword>
<dbReference type="Pfam" id="PF13649">
    <property type="entry name" value="Methyltransf_25"/>
    <property type="match status" value="1"/>
</dbReference>
<evidence type="ECO:0000313" key="4">
    <source>
        <dbReference type="Proteomes" id="UP000582974"/>
    </source>
</evidence>
<keyword evidence="3" id="KW-0489">Methyltransferase</keyword>
<dbReference type="Gene3D" id="3.40.50.150">
    <property type="entry name" value="Vaccinia Virus protein VP39"/>
    <property type="match status" value="1"/>
</dbReference>
<reference evidence="3 4" key="1">
    <citation type="submission" date="2020-07" db="EMBL/GenBank/DDBJ databases">
        <title>Genome of Haloechinothrix sp.</title>
        <authorList>
            <person name="Tang S.-K."/>
            <person name="Yang L."/>
            <person name="Zhu W.-Y."/>
        </authorList>
    </citation>
    <scope>NUCLEOTIDE SEQUENCE [LARGE SCALE GENOMIC DNA]</scope>
    <source>
        <strain evidence="3 4">YIM 98757</strain>
    </source>
</reference>
<dbReference type="PANTHER" id="PTHR43861:SF3">
    <property type="entry name" value="PUTATIVE (AFU_ORTHOLOGUE AFUA_2G14390)-RELATED"/>
    <property type="match status" value="1"/>
</dbReference>
<dbReference type="InterPro" id="IPR029063">
    <property type="entry name" value="SAM-dependent_MTases_sf"/>
</dbReference>
<proteinExistence type="predicted"/>
<dbReference type="InterPro" id="IPR041698">
    <property type="entry name" value="Methyltransf_25"/>
</dbReference>
<feature type="domain" description="Methyltransferase" evidence="2">
    <location>
        <begin position="38"/>
        <end position="129"/>
    </location>
</feature>
<gene>
    <name evidence="3" type="ORF">H0B56_19590</name>
</gene>
<name>A0A838AEJ9_9PSEU</name>
<dbReference type="AlphaFoldDB" id="A0A838AEJ9"/>
<dbReference type="RefSeq" id="WP_180894566.1">
    <property type="nucleotide sequence ID" value="NZ_JACCKD010000008.1"/>
</dbReference>
<dbReference type="Proteomes" id="UP000582974">
    <property type="component" value="Unassembled WGS sequence"/>
</dbReference>